<keyword evidence="1" id="KW-0812">Transmembrane</keyword>
<dbReference type="Proteomes" id="UP000830236">
    <property type="component" value="Chromosome"/>
</dbReference>
<organism evidence="2 3">
    <name type="scientific">Actinomyces graevenitzii</name>
    <dbReference type="NCBI Taxonomy" id="55565"/>
    <lineage>
        <taxon>Bacteria</taxon>
        <taxon>Bacillati</taxon>
        <taxon>Actinomycetota</taxon>
        <taxon>Actinomycetes</taxon>
        <taxon>Actinomycetales</taxon>
        <taxon>Actinomycetaceae</taxon>
        <taxon>Actinomyces</taxon>
    </lineage>
</organism>
<gene>
    <name evidence="2" type="ORF">M3I41_01990</name>
</gene>
<feature type="transmembrane region" description="Helical" evidence="1">
    <location>
        <begin position="25"/>
        <end position="48"/>
    </location>
</feature>
<evidence type="ECO:0000256" key="1">
    <source>
        <dbReference type="SAM" id="Phobius"/>
    </source>
</evidence>
<evidence type="ECO:0000313" key="3">
    <source>
        <dbReference type="Proteomes" id="UP000830236"/>
    </source>
</evidence>
<keyword evidence="1" id="KW-0472">Membrane</keyword>
<name>A0A9E7D705_9ACTO</name>
<sequence length="129" mass="14032">MTEFGLVVMLLFIADNDKLRQGRKLVAGVLALIGILLPGLFDSYNFLLVCANDEKCYATANSAIDLHFAISLCELTIASSAGLAMVFLVSFIVSDGVLKNLFGDVRDRVMCKVFCNSCKLLSDKNLSTK</sequence>
<reference evidence="2" key="1">
    <citation type="submission" date="2022-05" db="EMBL/GenBank/DDBJ databases">
        <title>Using nanopore sequencing to obtain complete genomes from saliva samples.</title>
        <authorList>
            <person name="Baker J.L."/>
        </authorList>
    </citation>
    <scope>NUCLEOTIDE SEQUENCE</scope>
    <source>
        <strain evidence="2">JCVI-JB-Ag32</strain>
    </source>
</reference>
<protein>
    <submittedName>
        <fullName evidence="2">Uncharacterized protein</fullName>
    </submittedName>
</protein>
<keyword evidence="1" id="KW-1133">Transmembrane helix</keyword>
<dbReference type="EMBL" id="CP097095">
    <property type="protein sequence ID" value="UQF80073.1"/>
    <property type="molecule type" value="Genomic_DNA"/>
</dbReference>
<proteinExistence type="predicted"/>
<dbReference type="KEGG" id="agh:M3I41_01990"/>
<feature type="transmembrane region" description="Helical" evidence="1">
    <location>
        <begin position="68"/>
        <end position="93"/>
    </location>
</feature>
<accession>A0A9E7D705</accession>
<dbReference type="AlphaFoldDB" id="A0A9E7D705"/>
<evidence type="ECO:0000313" key="2">
    <source>
        <dbReference type="EMBL" id="UQF80073.1"/>
    </source>
</evidence>